<dbReference type="STRING" id="1077936.SAMN05421545_1268"/>
<evidence type="ECO:0000313" key="2">
    <source>
        <dbReference type="Proteomes" id="UP000185924"/>
    </source>
</evidence>
<sequence>MEGVFNTTGRTNVPDSYTYTPQNEQEAWIAIMHACVAVDDDVADEELDVMAHTLANRKLFEGHDIMAYSRSVFYAHAQVGSKVLIDNSVDFIAEENRPTLFAHTIQLVLSDCVVTEKEEELIQYLYSALDLDEEKAQEIVRVILILNRDKQCN</sequence>
<evidence type="ECO:0000313" key="1">
    <source>
        <dbReference type="EMBL" id="SIQ82733.1"/>
    </source>
</evidence>
<dbReference type="InterPro" id="IPR029024">
    <property type="entry name" value="TerB-like"/>
</dbReference>
<gene>
    <name evidence="1" type="ORF">SAMN05421545_1268</name>
</gene>
<accession>A0A1N6VXX7</accession>
<dbReference type="RefSeq" id="WP_076421518.1">
    <property type="nucleotide sequence ID" value="NZ_FTNM01000002.1"/>
</dbReference>
<dbReference type="EMBL" id="FTNM01000002">
    <property type="protein sequence ID" value="SIQ82733.1"/>
    <property type="molecule type" value="Genomic_DNA"/>
</dbReference>
<protein>
    <recommendedName>
        <fullName evidence="3">Tellurite resistance protein TerB</fullName>
    </recommendedName>
</protein>
<dbReference type="Proteomes" id="UP000185924">
    <property type="component" value="Unassembled WGS sequence"/>
</dbReference>
<reference evidence="2" key="1">
    <citation type="submission" date="2017-01" db="EMBL/GenBank/DDBJ databases">
        <authorList>
            <person name="Varghese N."/>
            <person name="Submissions S."/>
        </authorList>
    </citation>
    <scope>NUCLEOTIDE SEQUENCE [LARGE SCALE GENOMIC DNA]</scope>
    <source>
        <strain evidence="2">DM9</strain>
    </source>
</reference>
<keyword evidence="2" id="KW-1185">Reference proteome</keyword>
<organism evidence="1 2">
    <name type="scientific">Pontibacter lucknowensis</name>
    <dbReference type="NCBI Taxonomy" id="1077936"/>
    <lineage>
        <taxon>Bacteria</taxon>
        <taxon>Pseudomonadati</taxon>
        <taxon>Bacteroidota</taxon>
        <taxon>Cytophagia</taxon>
        <taxon>Cytophagales</taxon>
        <taxon>Hymenobacteraceae</taxon>
        <taxon>Pontibacter</taxon>
    </lineage>
</organism>
<name>A0A1N6VXX7_9BACT</name>
<evidence type="ECO:0008006" key="3">
    <source>
        <dbReference type="Google" id="ProtNLM"/>
    </source>
</evidence>
<dbReference type="Gene3D" id="1.10.3680.10">
    <property type="entry name" value="TerB-like"/>
    <property type="match status" value="1"/>
</dbReference>
<dbReference type="AlphaFoldDB" id="A0A1N6VXX7"/>
<proteinExistence type="predicted"/>
<dbReference type="CDD" id="cd07176">
    <property type="entry name" value="terB"/>
    <property type="match status" value="1"/>
</dbReference>
<dbReference type="SUPFAM" id="SSF158682">
    <property type="entry name" value="TerB-like"/>
    <property type="match status" value="1"/>
</dbReference>
<dbReference type="OrthoDB" id="893626at2"/>